<name>A0ABR3ZUT1_9PEZI</name>
<comment type="caution">
    <text evidence="2">The sequence shown here is derived from an EMBL/GenBank/DDBJ whole genome shotgun (WGS) entry which is preliminary data.</text>
</comment>
<proteinExistence type="predicted"/>
<protein>
    <submittedName>
        <fullName evidence="2">Uncharacterized protein</fullName>
    </submittedName>
</protein>
<feature type="compositionally biased region" description="Basic residues" evidence="1">
    <location>
        <begin position="370"/>
        <end position="379"/>
    </location>
</feature>
<accession>A0ABR3ZUT1</accession>
<evidence type="ECO:0000256" key="1">
    <source>
        <dbReference type="SAM" id="MobiDB-lite"/>
    </source>
</evidence>
<sequence>MPKRSITKRGKGGKALSTPKLSAKKAPANKGKAKAKASIAGSVKSDDGKSDRANSVIDIDDEDDDVEELVAKVSPGSNSGPDLDDIPIYSKKDVERILSRILGEEYYGFEDKYDDEDTSHIPPNAEQRRRNGRQMGRDLIIWNRPYMDAKLLLTIYYECARYNVEIPWDAIAHRLHPGSSGSAILQHLGRLRNVVFVNGHMVPPDLPKGSSNSQDPSLYVLRGFVRMPVNVRWSPDEPLFAAKRAITFKEKFEHSPLNLGDVHCLPFDGDTALEYGIIVDENNKILRQNNRKVPKSKVKVGAFPRKKITAKDTSSATAFATTSDNSAGQPATKPSAKSAPKKTSAKRAVPSPDSDDDFDPSAKSSSARPRPSRAAKRVKTYHEVDPEDDDDDEPSEVLEVQEAGTADVSNDNQAGEPSSAPAQEDDEADGEYEVDPVAAASPHSQQSPIPDALGLFSGSVRDAADEVQVPSDDEDANSGDDGDGDDEPTSFVEMLASGAEVDENDTGALDLAEAQQSGQMSIDHMVHPYFGHYGAQVPNDGMTVSSLSFFHPTPPCHIISN</sequence>
<gene>
    <name evidence="2" type="ORF">Sste5346_000274</name>
</gene>
<feature type="compositionally biased region" description="Low complexity" evidence="1">
    <location>
        <begin position="311"/>
        <end position="338"/>
    </location>
</feature>
<feature type="region of interest" description="Disordered" evidence="1">
    <location>
        <begin position="1"/>
        <end position="63"/>
    </location>
</feature>
<feature type="compositionally biased region" description="Acidic residues" evidence="1">
    <location>
        <begin position="471"/>
        <end position="488"/>
    </location>
</feature>
<organism evidence="2 3">
    <name type="scientific">Sporothrix stenoceras</name>
    <dbReference type="NCBI Taxonomy" id="5173"/>
    <lineage>
        <taxon>Eukaryota</taxon>
        <taxon>Fungi</taxon>
        <taxon>Dikarya</taxon>
        <taxon>Ascomycota</taxon>
        <taxon>Pezizomycotina</taxon>
        <taxon>Sordariomycetes</taxon>
        <taxon>Sordariomycetidae</taxon>
        <taxon>Ophiostomatales</taxon>
        <taxon>Ophiostomataceae</taxon>
        <taxon>Sporothrix</taxon>
    </lineage>
</organism>
<evidence type="ECO:0000313" key="3">
    <source>
        <dbReference type="Proteomes" id="UP001583186"/>
    </source>
</evidence>
<feature type="compositionally biased region" description="Low complexity" evidence="1">
    <location>
        <begin position="24"/>
        <end position="43"/>
    </location>
</feature>
<feature type="compositionally biased region" description="Polar residues" evidence="1">
    <location>
        <begin position="407"/>
        <end position="416"/>
    </location>
</feature>
<feature type="compositionally biased region" description="Basic residues" evidence="1">
    <location>
        <begin position="1"/>
        <end position="12"/>
    </location>
</feature>
<reference evidence="2 3" key="1">
    <citation type="journal article" date="2024" name="IMA Fungus">
        <title>IMA Genome - F19 : A genome assembly and annotation guide to empower mycologists, including annotated draft genome sequences of Ceratocystis pirilliformis, Diaporthe australafricana, Fusarium ophioides, Paecilomyces lecythidis, and Sporothrix stenoceras.</title>
        <authorList>
            <person name="Aylward J."/>
            <person name="Wilson A.M."/>
            <person name="Visagie C.M."/>
            <person name="Spraker J."/>
            <person name="Barnes I."/>
            <person name="Buitendag C."/>
            <person name="Ceriani C."/>
            <person name="Del Mar Angel L."/>
            <person name="du Plessis D."/>
            <person name="Fuchs T."/>
            <person name="Gasser K."/>
            <person name="Kramer D."/>
            <person name="Li W."/>
            <person name="Munsamy K."/>
            <person name="Piso A."/>
            <person name="Price J.L."/>
            <person name="Sonnekus B."/>
            <person name="Thomas C."/>
            <person name="van der Nest A."/>
            <person name="van Dijk A."/>
            <person name="van Heerden A."/>
            <person name="van Vuuren N."/>
            <person name="Yilmaz N."/>
            <person name="Duong T.A."/>
            <person name="van der Merwe N.A."/>
            <person name="Wingfield M.J."/>
            <person name="Wingfield B.D."/>
        </authorList>
    </citation>
    <scope>NUCLEOTIDE SEQUENCE [LARGE SCALE GENOMIC DNA]</scope>
    <source>
        <strain evidence="2 3">CMW 5346</strain>
    </source>
</reference>
<feature type="compositionally biased region" description="Acidic residues" evidence="1">
    <location>
        <begin position="385"/>
        <end position="396"/>
    </location>
</feature>
<dbReference type="Proteomes" id="UP001583186">
    <property type="component" value="Unassembled WGS sequence"/>
</dbReference>
<evidence type="ECO:0000313" key="2">
    <source>
        <dbReference type="EMBL" id="KAL1903645.1"/>
    </source>
</evidence>
<keyword evidence="3" id="KW-1185">Reference proteome</keyword>
<dbReference type="EMBL" id="JAWCUI010000001">
    <property type="protein sequence ID" value="KAL1903645.1"/>
    <property type="molecule type" value="Genomic_DNA"/>
</dbReference>
<feature type="region of interest" description="Disordered" evidence="1">
    <location>
        <begin position="311"/>
        <end position="490"/>
    </location>
</feature>
<feature type="compositionally biased region" description="Acidic residues" evidence="1">
    <location>
        <begin position="423"/>
        <end position="434"/>
    </location>
</feature>